<protein>
    <submittedName>
        <fullName evidence="1">Uncharacterized protein</fullName>
    </submittedName>
</protein>
<dbReference type="EMBL" id="PGFD01000001">
    <property type="protein sequence ID" value="PJJ66594.1"/>
    <property type="molecule type" value="Genomic_DNA"/>
</dbReference>
<dbReference type="RefSeq" id="WP_100375365.1">
    <property type="nucleotide sequence ID" value="NZ_PGFD01000001.1"/>
</dbReference>
<dbReference type="Proteomes" id="UP000228740">
    <property type="component" value="Unassembled WGS sequence"/>
</dbReference>
<name>A0A2M9C719_9FLAO</name>
<accession>A0A2M9C719</accession>
<keyword evidence="2" id="KW-1185">Reference proteome</keyword>
<dbReference type="OrthoDB" id="9856594at2"/>
<sequence>MRKNENPNFINVRPEGIPWKLGFFFLWGFLLFSNPLFAFVATDSEALADSINVQKEAQPEAVLYIQKGAFVYGMENITQTITDSPVTEKITPKTFPKKKKTAVKKKEARQKAETKLPKPEISVVLSTHPSEESFSLGKNTSAVATITVHQTLKLGVQTHVTDVLIVPFLNTNPPHSYIPSSIKDIFEERILTRPPPYFNF</sequence>
<reference evidence="1 2" key="1">
    <citation type="submission" date="2017-11" db="EMBL/GenBank/DDBJ databases">
        <title>Genomic Encyclopedia of Archaeal and Bacterial Type Strains, Phase II (KMG-II): From Individual Species to Whole Genera.</title>
        <authorList>
            <person name="Goeker M."/>
        </authorList>
    </citation>
    <scope>NUCLEOTIDE SEQUENCE [LARGE SCALE GENOMIC DNA]</scope>
    <source>
        <strain evidence="1 2">DSM 27617</strain>
    </source>
</reference>
<evidence type="ECO:0000313" key="1">
    <source>
        <dbReference type="EMBL" id="PJJ66594.1"/>
    </source>
</evidence>
<dbReference type="AlphaFoldDB" id="A0A2M9C719"/>
<organism evidence="1 2">
    <name type="scientific">Chryseobacterium geocarposphaerae</name>
    <dbReference type="NCBI Taxonomy" id="1416776"/>
    <lineage>
        <taxon>Bacteria</taxon>
        <taxon>Pseudomonadati</taxon>
        <taxon>Bacteroidota</taxon>
        <taxon>Flavobacteriia</taxon>
        <taxon>Flavobacteriales</taxon>
        <taxon>Weeksellaceae</taxon>
        <taxon>Chryseobacterium group</taxon>
        <taxon>Chryseobacterium</taxon>
    </lineage>
</organism>
<proteinExistence type="predicted"/>
<evidence type="ECO:0000313" key="2">
    <source>
        <dbReference type="Proteomes" id="UP000228740"/>
    </source>
</evidence>
<comment type="caution">
    <text evidence="1">The sequence shown here is derived from an EMBL/GenBank/DDBJ whole genome shotgun (WGS) entry which is preliminary data.</text>
</comment>
<gene>
    <name evidence="1" type="ORF">CLV73_0583</name>
</gene>